<feature type="compositionally biased region" description="Low complexity" evidence="1">
    <location>
        <begin position="1"/>
        <end position="21"/>
    </location>
</feature>
<dbReference type="GO" id="GO:0005739">
    <property type="term" value="C:mitochondrion"/>
    <property type="evidence" value="ECO:0007669"/>
    <property type="project" value="TreeGrafter"/>
</dbReference>
<evidence type="ECO:0000313" key="2">
    <source>
        <dbReference type="EMBL" id="KAK0550839.1"/>
    </source>
</evidence>
<organism evidence="2 3">
    <name type="scientific">Tilletia horrida</name>
    <dbReference type="NCBI Taxonomy" id="155126"/>
    <lineage>
        <taxon>Eukaryota</taxon>
        <taxon>Fungi</taxon>
        <taxon>Dikarya</taxon>
        <taxon>Basidiomycota</taxon>
        <taxon>Ustilaginomycotina</taxon>
        <taxon>Exobasidiomycetes</taxon>
        <taxon>Tilletiales</taxon>
        <taxon>Tilletiaceae</taxon>
        <taxon>Tilletia</taxon>
    </lineage>
</organism>
<dbReference type="InterPro" id="IPR055304">
    <property type="entry name" value="CHCHD2/10-like"/>
</dbReference>
<keyword evidence="3" id="KW-1185">Reference proteome</keyword>
<evidence type="ECO:0008006" key="4">
    <source>
        <dbReference type="Google" id="ProtNLM"/>
    </source>
</evidence>
<proteinExistence type="predicted"/>
<sequence>MPRSSRSSGGRSAPMGSRSSSTMAAPRQAQPTNTQAYRQPSTAPPQQHHQQTAAAPSQGPGLFANMASTAAGVAVGSSIGHGISGMLFGGGGRAEAPVDQQQAQTQYPAYDQAAQQGAYQQTTATTCEAQAKDFTRCLEASGNDFQACSYYLEALKACQQAARPY</sequence>
<accession>A0AAN6GPW9</accession>
<evidence type="ECO:0000313" key="3">
    <source>
        <dbReference type="Proteomes" id="UP001176517"/>
    </source>
</evidence>
<dbReference type="GO" id="GO:0007005">
    <property type="term" value="P:mitochondrion organization"/>
    <property type="evidence" value="ECO:0007669"/>
    <property type="project" value="InterPro"/>
</dbReference>
<gene>
    <name evidence="2" type="ORF">OC846_003500</name>
</gene>
<feature type="region of interest" description="Disordered" evidence="1">
    <location>
        <begin position="1"/>
        <end position="64"/>
    </location>
</feature>
<protein>
    <recommendedName>
        <fullName evidence="4">CHCH domain-containing protein</fullName>
    </recommendedName>
</protein>
<dbReference type="EMBL" id="JAPDMZ010000086">
    <property type="protein sequence ID" value="KAK0550839.1"/>
    <property type="molecule type" value="Genomic_DNA"/>
</dbReference>
<reference evidence="2" key="1">
    <citation type="journal article" date="2023" name="PhytoFront">
        <title>Draft Genome Resources of Seven Strains of Tilletia horrida, Causal Agent of Kernel Smut of Rice.</title>
        <authorList>
            <person name="Khanal S."/>
            <person name="Antony Babu S."/>
            <person name="Zhou X.G."/>
        </authorList>
    </citation>
    <scope>NUCLEOTIDE SEQUENCE</scope>
    <source>
        <strain evidence="2">TX6</strain>
    </source>
</reference>
<dbReference type="GO" id="GO:0005634">
    <property type="term" value="C:nucleus"/>
    <property type="evidence" value="ECO:0007669"/>
    <property type="project" value="TreeGrafter"/>
</dbReference>
<evidence type="ECO:0000256" key="1">
    <source>
        <dbReference type="SAM" id="MobiDB-lite"/>
    </source>
</evidence>
<dbReference type="AlphaFoldDB" id="A0AAN6GPW9"/>
<comment type="caution">
    <text evidence="2">The sequence shown here is derived from an EMBL/GenBank/DDBJ whole genome shotgun (WGS) entry which is preliminary data.</text>
</comment>
<feature type="compositionally biased region" description="Low complexity" evidence="1">
    <location>
        <begin position="39"/>
        <end position="58"/>
    </location>
</feature>
<feature type="compositionally biased region" description="Polar residues" evidence="1">
    <location>
        <begin position="29"/>
        <end position="38"/>
    </location>
</feature>
<dbReference type="PANTHER" id="PTHR13523:SF2">
    <property type="entry name" value="COILED-COIL-HELIX-COILED-COIL-HELIX DOMAIN CONTAINING 2, ISOFORM A-RELATED"/>
    <property type="match status" value="1"/>
</dbReference>
<name>A0AAN6GPW9_9BASI</name>
<dbReference type="PANTHER" id="PTHR13523">
    <property type="entry name" value="COILED-COIL-HELIX-COILED-COIL-HELIX DOMAIN CONTAINING 2/NUR77"/>
    <property type="match status" value="1"/>
</dbReference>
<dbReference type="Proteomes" id="UP001176517">
    <property type="component" value="Unassembled WGS sequence"/>
</dbReference>